<dbReference type="PANTHER" id="PTHR21299">
    <property type="entry name" value="CYTIDYLATE KINASE/PANTOATE-BETA-ALANINE LIGASE"/>
    <property type="match status" value="1"/>
</dbReference>
<comment type="catalytic activity">
    <reaction evidence="6 8">
        <text>dCMP + ATP = dCDP + ADP</text>
        <dbReference type="Rhea" id="RHEA:25094"/>
        <dbReference type="ChEBI" id="CHEBI:30616"/>
        <dbReference type="ChEBI" id="CHEBI:57566"/>
        <dbReference type="ChEBI" id="CHEBI:58593"/>
        <dbReference type="ChEBI" id="CHEBI:456216"/>
        <dbReference type="EC" id="2.7.4.25"/>
    </reaction>
</comment>
<gene>
    <name evidence="8" type="primary">cmk</name>
    <name evidence="9" type="ORF">B7C51_20020</name>
</gene>
<reference evidence="9 10" key="1">
    <citation type="submission" date="2017-03" db="EMBL/GenBank/DDBJ databases">
        <title>Paenibacillus larvae genome sequencing.</title>
        <authorList>
            <person name="Dingman D.W."/>
        </authorList>
    </citation>
    <scope>NUCLEOTIDE SEQUENCE [LARGE SCALE GENOMIC DNA]</scope>
    <source>
        <strain evidence="9 10">SAG 10367</strain>
    </source>
</reference>
<dbReference type="Gene3D" id="3.40.50.300">
    <property type="entry name" value="P-loop containing nucleotide triphosphate hydrolases"/>
    <property type="match status" value="1"/>
</dbReference>
<keyword evidence="4 8" id="KW-0418">Kinase</keyword>
<evidence type="ECO:0000256" key="8">
    <source>
        <dbReference type="HAMAP-Rule" id="MF_00238"/>
    </source>
</evidence>
<dbReference type="GO" id="GO:0006220">
    <property type="term" value="P:pyrimidine nucleotide metabolic process"/>
    <property type="evidence" value="ECO:0007669"/>
    <property type="project" value="UniProtKB-UniRule"/>
</dbReference>
<keyword evidence="3 8" id="KW-0547">Nucleotide-binding</keyword>
<accession>A0A1V0UX00</accession>
<feature type="binding site" evidence="8">
    <location>
        <begin position="10"/>
        <end position="18"/>
    </location>
    <ligand>
        <name>ATP</name>
        <dbReference type="ChEBI" id="CHEBI:30616"/>
    </ligand>
</feature>
<dbReference type="NCBIfam" id="TIGR00017">
    <property type="entry name" value="cmk"/>
    <property type="match status" value="1"/>
</dbReference>
<comment type="subcellular location">
    <subcellularLocation>
        <location evidence="8">Cytoplasm</location>
    </subcellularLocation>
</comment>
<dbReference type="GeneID" id="64218349"/>
<evidence type="ECO:0000256" key="1">
    <source>
        <dbReference type="ARBA" id="ARBA00009427"/>
    </source>
</evidence>
<keyword evidence="8" id="KW-0963">Cytoplasm</keyword>
<evidence type="ECO:0000256" key="2">
    <source>
        <dbReference type="ARBA" id="ARBA00022679"/>
    </source>
</evidence>
<dbReference type="InterPro" id="IPR003136">
    <property type="entry name" value="Cytidylate_kin"/>
</dbReference>
<evidence type="ECO:0000256" key="5">
    <source>
        <dbReference type="ARBA" id="ARBA00022840"/>
    </source>
</evidence>
<dbReference type="AlphaFoldDB" id="A0A1V0UX00"/>
<dbReference type="GO" id="GO:0005829">
    <property type="term" value="C:cytosol"/>
    <property type="evidence" value="ECO:0007669"/>
    <property type="project" value="TreeGrafter"/>
</dbReference>
<dbReference type="PANTHER" id="PTHR21299:SF2">
    <property type="entry name" value="CYTIDYLATE KINASE"/>
    <property type="match status" value="1"/>
</dbReference>
<evidence type="ECO:0000256" key="4">
    <source>
        <dbReference type="ARBA" id="ARBA00022777"/>
    </source>
</evidence>
<name>A0A1V0UX00_9BACL</name>
<dbReference type="InterPro" id="IPR011994">
    <property type="entry name" value="Cytidylate_kinase_dom"/>
</dbReference>
<dbReference type="RefSeq" id="WP_036657884.1">
    <property type="nucleotide sequence ID" value="NZ_CP019794.1"/>
</dbReference>
<evidence type="ECO:0000313" key="9">
    <source>
        <dbReference type="EMBL" id="ARF69621.1"/>
    </source>
</evidence>
<dbReference type="EMBL" id="CP020557">
    <property type="protein sequence ID" value="ARF69621.1"/>
    <property type="molecule type" value="Genomic_DNA"/>
</dbReference>
<keyword evidence="5 8" id="KW-0067">ATP-binding</keyword>
<proteinExistence type="inferred from homology"/>
<dbReference type="Pfam" id="PF02224">
    <property type="entry name" value="Cytidylate_kin"/>
    <property type="match status" value="1"/>
</dbReference>
<evidence type="ECO:0000256" key="3">
    <source>
        <dbReference type="ARBA" id="ARBA00022741"/>
    </source>
</evidence>
<organism evidence="9 10">
    <name type="scientific">Paenibacillus larvae subsp. pulvifaciens</name>
    <dbReference type="NCBI Taxonomy" id="1477"/>
    <lineage>
        <taxon>Bacteria</taxon>
        <taxon>Bacillati</taxon>
        <taxon>Bacillota</taxon>
        <taxon>Bacilli</taxon>
        <taxon>Bacillales</taxon>
        <taxon>Paenibacillaceae</taxon>
        <taxon>Paenibacillus</taxon>
    </lineage>
</organism>
<dbReference type="SUPFAM" id="SSF52540">
    <property type="entry name" value="P-loop containing nucleoside triphosphate hydrolases"/>
    <property type="match status" value="1"/>
</dbReference>
<evidence type="ECO:0000256" key="6">
    <source>
        <dbReference type="ARBA" id="ARBA00047615"/>
    </source>
</evidence>
<sequence length="226" mass="24964">MKKFNIAIDGPAGAGKSTIARLVANALGFVYVDTGAMYRAITWKMLQQNLIPDQAEAVIELARQTKIELIPNEDGQQVFVDGNPVTNQIRKPEVNFYVSAVSGIGPVREVLVAMQKELAAQKGVVMDGRDIGTKVLPDAEVKIFLTASREKRAQRRLQEMQEAGMETTFEQLVEDIARRDRLDEQREISPLVRAEDAVLLDSTELSIEQVVDRILDLCKANVGGGK</sequence>
<comment type="catalytic activity">
    <reaction evidence="7 8">
        <text>CMP + ATP = CDP + ADP</text>
        <dbReference type="Rhea" id="RHEA:11600"/>
        <dbReference type="ChEBI" id="CHEBI:30616"/>
        <dbReference type="ChEBI" id="CHEBI:58069"/>
        <dbReference type="ChEBI" id="CHEBI:60377"/>
        <dbReference type="ChEBI" id="CHEBI:456216"/>
        <dbReference type="EC" id="2.7.4.25"/>
    </reaction>
</comment>
<keyword evidence="2 8" id="KW-0808">Transferase</keyword>
<evidence type="ECO:0000256" key="7">
    <source>
        <dbReference type="ARBA" id="ARBA00048478"/>
    </source>
</evidence>
<comment type="similarity">
    <text evidence="1 8">Belongs to the cytidylate kinase family. Type 1 subfamily.</text>
</comment>
<dbReference type="HAMAP" id="MF_00238">
    <property type="entry name" value="Cytidyl_kinase_type1"/>
    <property type="match status" value="1"/>
</dbReference>
<protein>
    <recommendedName>
        <fullName evidence="8">Cytidylate kinase</fullName>
        <shortName evidence="8">CK</shortName>
        <ecNumber evidence="8">2.7.4.25</ecNumber>
    </recommendedName>
    <alternativeName>
        <fullName evidence="8">Cytidine monophosphate kinase</fullName>
        <shortName evidence="8">CMP kinase</shortName>
    </alternativeName>
</protein>
<dbReference type="InterPro" id="IPR027417">
    <property type="entry name" value="P-loop_NTPase"/>
</dbReference>
<dbReference type="GO" id="GO:0036431">
    <property type="term" value="F:dCMP kinase activity"/>
    <property type="evidence" value="ECO:0007669"/>
    <property type="project" value="InterPro"/>
</dbReference>
<evidence type="ECO:0000313" key="10">
    <source>
        <dbReference type="Proteomes" id="UP000192727"/>
    </source>
</evidence>
<dbReference type="EC" id="2.7.4.25" evidence="8"/>
<dbReference type="GO" id="GO:0015949">
    <property type="term" value="P:nucleobase-containing small molecule interconversion"/>
    <property type="evidence" value="ECO:0007669"/>
    <property type="project" value="TreeGrafter"/>
</dbReference>
<dbReference type="CDD" id="cd02020">
    <property type="entry name" value="CMPK"/>
    <property type="match status" value="1"/>
</dbReference>
<dbReference type="GO" id="GO:0005524">
    <property type="term" value="F:ATP binding"/>
    <property type="evidence" value="ECO:0007669"/>
    <property type="project" value="UniProtKB-UniRule"/>
</dbReference>
<dbReference type="Proteomes" id="UP000192727">
    <property type="component" value="Chromosome"/>
</dbReference>